<reference evidence="1 2" key="1">
    <citation type="submission" date="2014-11" db="EMBL/GenBank/DDBJ databases">
        <title>Genetic blueprint of the zoonotic pathogen Toxocara canis.</title>
        <authorList>
            <person name="Zhu X.-Q."/>
            <person name="Korhonen P.K."/>
            <person name="Cai H."/>
            <person name="Young N.D."/>
            <person name="Nejsum P."/>
            <person name="von Samson-Himmelstjerna G."/>
            <person name="Boag P.R."/>
            <person name="Tan P."/>
            <person name="Li Q."/>
            <person name="Min J."/>
            <person name="Yang Y."/>
            <person name="Wang X."/>
            <person name="Fang X."/>
            <person name="Hall R.S."/>
            <person name="Hofmann A."/>
            <person name="Sternberg P.W."/>
            <person name="Jex A.R."/>
            <person name="Gasser R.B."/>
        </authorList>
    </citation>
    <scope>NUCLEOTIDE SEQUENCE [LARGE SCALE GENOMIC DNA]</scope>
    <source>
        <strain evidence="1">PN_DK_2014</strain>
    </source>
</reference>
<proteinExistence type="predicted"/>
<dbReference type="OMA" id="CGKFHQQ"/>
<organism evidence="1 2">
    <name type="scientific">Toxocara canis</name>
    <name type="common">Canine roundworm</name>
    <dbReference type="NCBI Taxonomy" id="6265"/>
    <lineage>
        <taxon>Eukaryota</taxon>
        <taxon>Metazoa</taxon>
        <taxon>Ecdysozoa</taxon>
        <taxon>Nematoda</taxon>
        <taxon>Chromadorea</taxon>
        <taxon>Rhabditida</taxon>
        <taxon>Spirurina</taxon>
        <taxon>Ascaridomorpha</taxon>
        <taxon>Ascaridoidea</taxon>
        <taxon>Toxocaridae</taxon>
        <taxon>Toxocara</taxon>
    </lineage>
</organism>
<name>A0A0B2VQH0_TOXCA</name>
<dbReference type="OrthoDB" id="5862467at2759"/>
<accession>A0A0B2VQH0</accession>
<gene>
    <name evidence="1" type="ORF">Tcan_12372</name>
</gene>
<keyword evidence="2" id="KW-1185">Reference proteome</keyword>
<evidence type="ECO:0000313" key="2">
    <source>
        <dbReference type="Proteomes" id="UP000031036"/>
    </source>
</evidence>
<dbReference type="Proteomes" id="UP000031036">
    <property type="component" value="Unassembled WGS sequence"/>
</dbReference>
<dbReference type="EMBL" id="JPKZ01000732">
    <property type="protein sequence ID" value="KHN85746.1"/>
    <property type="molecule type" value="Genomic_DNA"/>
</dbReference>
<evidence type="ECO:0000313" key="1">
    <source>
        <dbReference type="EMBL" id="KHN85746.1"/>
    </source>
</evidence>
<feature type="non-terminal residue" evidence="1">
    <location>
        <position position="1"/>
    </location>
</feature>
<dbReference type="AlphaFoldDB" id="A0A0B2VQH0"/>
<comment type="caution">
    <text evidence="1">The sequence shown here is derived from an EMBL/GenBank/DDBJ whole genome shotgun (WGS) entry which is preliminary data.</text>
</comment>
<sequence length="169" mass="19733">AACKELREEFMHECALTSTYKVKESSIEFCQAYENVCFDIPEGEPDQRIAPPLPTTTKPVPRPERDYAEFCREYKQRYLYVCPDPFRFGQKAIVFCPLYAERCQVSLPDKPVVPTSAPPHRHSQSSTIARLCAQYRAFAATYCQNIFFLQQPRYRDACSKYWRFCAWQG</sequence>
<protein>
    <submittedName>
        <fullName evidence="1">Uncharacterized protein</fullName>
    </submittedName>
</protein>